<feature type="domain" description="Xylose isomerase-like TIM barrel" evidence="1">
    <location>
        <begin position="38"/>
        <end position="269"/>
    </location>
</feature>
<protein>
    <recommendedName>
        <fullName evidence="1">Xylose isomerase-like TIM barrel domain-containing protein</fullName>
    </recommendedName>
</protein>
<organism evidence="2">
    <name type="scientific">uncultured Thermomicrobiales bacterium</name>
    <dbReference type="NCBI Taxonomy" id="1645740"/>
    <lineage>
        <taxon>Bacteria</taxon>
        <taxon>Pseudomonadati</taxon>
        <taxon>Thermomicrobiota</taxon>
        <taxon>Thermomicrobia</taxon>
        <taxon>Thermomicrobiales</taxon>
        <taxon>environmental samples</taxon>
    </lineage>
</organism>
<dbReference type="InterPro" id="IPR050312">
    <property type="entry name" value="IolE/XylAMocC-like"/>
</dbReference>
<accession>A0A6J4U6P4</accession>
<dbReference type="PANTHER" id="PTHR12110:SF21">
    <property type="entry name" value="XYLOSE ISOMERASE-LIKE TIM BARREL DOMAIN-CONTAINING PROTEIN"/>
    <property type="match status" value="1"/>
</dbReference>
<dbReference type="InterPro" id="IPR036237">
    <property type="entry name" value="Xyl_isomerase-like_sf"/>
</dbReference>
<gene>
    <name evidence="2" type="ORF">AVDCRST_MAG49-882</name>
</gene>
<evidence type="ECO:0000259" key="1">
    <source>
        <dbReference type="Pfam" id="PF01261"/>
    </source>
</evidence>
<dbReference type="InterPro" id="IPR013022">
    <property type="entry name" value="Xyl_isomerase-like_TIM-brl"/>
</dbReference>
<dbReference type="AlphaFoldDB" id="A0A6J4U6P4"/>
<dbReference type="Gene3D" id="3.20.20.150">
    <property type="entry name" value="Divalent-metal-dependent TIM barrel enzymes"/>
    <property type="match status" value="1"/>
</dbReference>
<dbReference type="SUPFAM" id="SSF51658">
    <property type="entry name" value="Xylose isomerase-like"/>
    <property type="match status" value="1"/>
</dbReference>
<dbReference type="PANTHER" id="PTHR12110">
    <property type="entry name" value="HYDROXYPYRUVATE ISOMERASE"/>
    <property type="match status" value="1"/>
</dbReference>
<name>A0A6J4U6P4_9BACT</name>
<sequence length="281" mass="30952">MRLGAPLFSAPDDPAAIAAEHRRLGYGAAYCPKVTLADGDRVRAIREAFAAADVTIAEVGAWNNMLDRDEAKRTANIDYVCERLALADEVGATCCVNIAGSRNPTRWDGPHPENLSEEVFEVIVDNVRYVLDTVRPTRTRFAIEMTPHTLPDGPEAYRRLVEAVDRPAFAVHLDPANVVSSPRRYYDTTSLLRECFATLGPWVVSCHAKDTLMHEALTVHIDEVRPGLGTLDYATFLTELSRLPGDVPLMLEHLETAEEYAAGTEYIRRVASEVGLAFNGA</sequence>
<dbReference type="EMBL" id="CADCWG010000057">
    <property type="protein sequence ID" value="CAA9541401.1"/>
    <property type="molecule type" value="Genomic_DNA"/>
</dbReference>
<proteinExistence type="predicted"/>
<reference evidence="2" key="1">
    <citation type="submission" date="2020-02" db="EMBL/GenBank/DDBJ databases">
        <authorList>
            <person name="Meier V. D."/>
        </authorList>
    </citation>
    <scope>NUCLEOTIDE SEQUENCE</scope>
    <source>
        <strain evidence="2">AVDCRST_MAG49</strain>
    </source>
</reference>
<evidence type="ECO:0000313" key="2">
    <source>
        <dbReference type="EMBL" id="CAA9541401.1"/>
    </source>
</evidence>
<dbReference type="Pfam" id="PF01261">
    <property type="entry name" value="AP_endonuc_2"/>
    <property type="match status" value="1"/>
</dbReference>